<dbReference type="AlphaFoldDB" id="A0A0B1S330"/>
<gene>
    <name evidence="1" type="ORF">OESDEN_22084</name>
</gene>
<keyword evidence="2" id="KW-1185">Reference proteome</keyword>
<sequence>MEKRLAHSDRLIVGVEKGVKDAEPDELIRDWWNKMLAVINRLQDSHRRAIVAMYPDPILASRRLSEMGYKQAVKEIAEIQSDSGRRLGPVMAHRLFMMLTDVTGSEIIA</sequence>
<dbReference type="Proteomes" id="UP000053660">
    <property type="component" value="Unassembled WGS sequence"/>
</dbReference>
<accession>A0A0B1S330</accession>
<evidence type="ECO:0000313" key="2">
    <source>
        <dbReference type="Proteomes" id="UP000053660"/>
    </source>
</evidence>
<dbReference type="OrthoDB" id="343092at2759"/>
<dbReference type="InterPro" id="IPR042530">
    <property type="entry name" value="EME1/EME2_C"/>
</dbReference>
<dbReference type="EMBL" id="KN609914">
    <property type="protein sequence ID" value="KHJ78296.1"/>
    <property type="molecule type" value="Genomic_DNA"/>
</dbReference>
<name>A0A0B1S330_OESDE</name>
<dbReference type="Gene3D" id="1.10.150.670">
    <property type="entry name" value="Crossover junction endonuclease EME1, DNA-binding domain"/>
    <property type="match status" value="1"/>
</dbReference>
<evidence type="ECO:0000313" key="1">
    <source>
        <dbReference type="EMBL" id="KHJ78296.1"/>
    </source>
</evidence>
<proteinExistence type="predicted"/>
<organism evidence="1 2">
    <name type="scientific">Oesophagostomum dentatum</name>
    <name type="common">Nodular worm</name>
    <dbReference type="NCBI Taxonomy" id="61180"/>
    <lineage>
        <taxon>Eukaryota</taxon>
        <taxon>Metazoa</taxon>
        <taxon>Ecdysozoa</taxon>
        <taxon>Nematoda</taxon>
        <taxon>Chromadorea</taxon>
        <taxon>Rhabditida</taxon>
        <taxon>Rhabditina</taxon>
        <taxon>Rhabditomorpha</taxon>
        <taxon>Strongyloidea</taxon>
        <taxon>Strongylidae</taxon>
        <taxon>Oesophagostomum</taxon>
    </lineage>
</organism>
<reference evidence="1 2" key="1">
    <citation type="submission" date="2014-03" db="EMBL/GenBank/DDBJ databases">
        <title>Draft genome of the hookworm Oesophagostomum dentatum.</title>
        <authorList>
            <person name="Mitreva M."/>
        </authorList>
    </citation>
    <scope>NUCLEOTIDE SEQUENCE [LARGE SCALE GENOMIC DNA]</scope>
    <source>
        <strain evidence="1 2">OD-Hann</strain>
    </source>
</reference>
<protein>
    <submittedName>
        <fullName evidence="1">Uncharacterized protein</fullName>
    </submittedName>
</protein>